<dbReference type="RefSeq" id="WP_323306536.1">
    <property type="nucleotide sequence ID" value="NZ_JAYGHX010000013.1"/>
</dbReference>
<proteinExistence type="predicted"/>
<dbReference type="EMBL" id="JAYGHX010000013">
    <property type="protein sequence ID" value="MEA5392594.1"/>
    <property type="molecule type" value="Genomic_DNA"/>
</dbReference>
<name>A0ABU5RXS1_9CYAN</name>
<evidence type="ECO:0000313" key="2">
    <source>
        <dbReference type="Proteomes" id="UP001304461"/>
    </source>
</evidence>
<organism evidence="1 2">
    <name type="scientific">Cyanobium gracile UHCC 0139</name>
    <dbReference type="NCBI Taxonomy" id="3110308"/>
    <lineage>
        <taxon>Bacteria</taxon>
        <taxon>Bacillati</taxon>
        <taxon>Cyanobacteriota</taxon>
        <taxon>Cyanophyceae</taxon>
        <taxon>Synechococcales</taxon>
        <taxon>Prochlorococcaceae</taxon>
        <taxon>Cyanobium</taxon>
    </lineage>
</organism>
<evidence type="ECO:0000313" key="1">
    <source>
        <dbReference type="EMBL" id="MEA5392594.1"/>
    </source>
</evidence>
<sequence length="77" mass="8478">MAMDPEHPGCGGQEASVSLEAEVPEVLYAGMREFIDAHPHWDQYSVITSALAGFLFQNGCQEPVVSQHYLDGLFQKP</sequence>
<reference evidence="1 2" key="1">
    <citation type="submission" date="2023-12" db="EMBL/GenBank/DDBJ databases">
        <title>Baltic Sea Cyanobacteria.</title>
        <authorList>
            <person name="Delbaje E."/>
            <person name="Fewer D.P."/>
            <person name="Shishido T.K."/>
        </authorList>
    </citation>
    <scope>NUCLEOTIDE SEQUENCE [LARGE SCALE GENOMIC DNA]</scope>
    <source>
        <strain evidence="1 2">UHCC 0139</strain>
    </source>
</reference>
<keyword evidence="2" id="KW-1185">Reference proteome</keyword>
<gene>
    <name evidence="1" type="ORF">VB738_15125</name>
</gene>
<accession>A0ABU5RXS1</accession>
<dbReference type="InterPro" id="IPR021231">
    <property type="entry name" value="DUF2811"/>
</dbReference>
<dbReference type="Pfam" id="PF10929">
    <property type="entry name" value="DUF2811"/>
    <property type="match status" value="1"/>
</dbReference>
<protein>
    <submittedName>
        <fullName evidence="1">DUF2811 domain-containing protein</fullName>
    </submittedName>
</protein>
<comment type="caution">
    <text evidence="1">The sequence shown here is derived from an EMBL/GenBank/DDBJ whole genome shotgun (WGS) entry which is preliminary data.</text>
</comment>
<dbReference type="Proteomes" id="UP001304461">
    <property type="component" value="Unassembled WGS sequence"/>
</dbReference>